<dbReference type="Pfam" id="PF01557">
    <property type="entry name" value="FAA_hydrolase"/>
    <property type="match status" value="1"/>
</dbReference>
<evidence type="ECO:0000313" key="5">
    <source>
        <dbReference type="Proteomes" id="UP001056500"/>
    </source>
</evidence>
<feature type="domain" description="Fumarylacetoacetase-like C-terminal" evidence="3">
    <location>
        <begin position="7"/>
        <end position="190"/>
    </location>
</feature>
<dbReference type="InterPro" id="IPR011234">
    <property type="entry name" value="Fumarylacetoacetase-like_C"/>
</dbReference>
<keyword evidence="5" id="KW-1185">Reference proteome</keyword>
<protein>
    <submittedName>
        <fullName evidence="4">Fumarylacetoacetate hydrolase family protein</fullName>
    </submittedName>
</protein>
<dbReference type="InterPro" id="IPR036663">
    <property type="entry name" value="Fumarylacetoacetase_C_sf"/>
</dbReference>
<keyword evidence="4" id="KW-0378">Hydrolase</keyword>
<proteinExistence type="inferred from homology"/>
<organism evidence="4 5">
    <name type="scientific">Brevibacillus ruminantium</name>
    <dbReference type="NCBI Taxonomy" id="2950604"/>
    <lineage>
        <taxon>Bacteria</taxon>
        <taxon>Bacillati</taxon>
        <taxon>Bacillota</taxon>
        <taxon>Bacilli</taxon>
        <taxon>Bacillales</taxon>
        <taxon>Paenibacillaceae</taxon>
        <taxon>Brevibacillus</taxon>
    </lineage>
</organism>
<dbReference type="PANTHER" id="PTHR11820:SF7">
    <property type="entry name" value="ACYLPYRUVASE FAHD1, MITOCHONDRIAL"/>
    <property type="match status" value="1"/>
</dbReference>
<dbReference type="Gene3D" id="3.90.850.10">
    <property type="entry name" value="Fumarylacetoacetase-like, C-terminal domain"/>
    <property type="match status" value="1"/>
</dbReference>
<evidence type="ECO:0000313" key="4">
    <source>
        <dbReference type="EMBL" id="USG63389.1"/>
    </source>
</evidence>
<name>A0ABY4W9D2_9BACL</name>
<reference evidence="4" key="1">
    <citation type="submission" date="2022-06" db="EMBL/GenBank/DDBJ databases">
        <title>Genome sequencing of Brevibacillus sp. BB3-R1.</title>
        <authorList>
            <person name="Heo J."/>
            <person name="Lee D."/>
            <person name="Won M."/>
            <person name="Han B.-H."/>
            <person name="Hong S.-B."/>
            <person name="Kwon S.-W."/>
        </authorList>
    </citation>
    <scope>NUCLEOTIDE SEQUENCE</scope>
    <source>
        <strain evidence="4">BB3-R1</strain>
    </source>
</reference>
<dbReference type="SUPFAM" id="SSF56529">
    <property type="entry name" value="FAH"/>
    <property type="match status" value="1"/>
</dbReference>
<evidence type="ECO:0000256" key="1">
    <source>
        <dbReference type="ARBA" id="ARBA00010211"/>
    </source>
</evidence>
<gene>
    <name evidence="4" type="ORF">NDK47_14485</name>
</gene>
<sequence>MEGIRNIYCVGRNYKLHAEELGNAVPTAPMLFGKPTHALAVADGREIVLPGDRGELHYETELVIHIARPYSPEASLEEMVDHIAVGIDFTLRDVQSELKKKGYPWLLAKGFPNSAVVTSFRPFPGLQACQETDFSLQKNGEQVQRGNIRDVIFDLMTIIRFTGEHFGLGQGDLIFTGTPDGVGATKNGDHFGLFFGKEKWGEFTAKLS</sequence>
<accession>A0ABY4W9D2</accession>
<dbReference type="EMBL" id="CP098755">
    <property type="protein sequence ID" value="USG63389.1"/>
    <property type="molecule type" value="Genomic_DNA"/>
</dbReference>
<comment type="similarity">
    <text evidence="1">Belongs to the FAH family.</text>
</comment>
<evidence type="ECO:0000256" key="2">
    <source>
        <dbReference type="ARBA" id="ARBA00022723"/>
    </source>
</evidence>
<dbReference type="GO" id="GO:0016787">
    <property type="term" value="F:hydrolase activity"/>
    <property type="evidence" value="ECO:0007669"/>
    <property type="project" value="UniProtKB-KW"/>
</dbReference>
<dbReference type="PANTHER" id="PTHR11820">
    <property type="entry name" value="ACYLPYRUVASE"/>
    <property type="match status" value="1"/>
</dbReference>
<dbReference type="Proteomes" id="UP001056500">
    <property type="component" value="Chromosome"/>
</dbReference>
<dbReference type="RefSeq" id="WP_251870471.1">
    <property type="nucleotide sequence ID" value="NZ_CP098755.1"/>
</dbReference>
<keyword evidence="2" id="KW-0479">Metal-binding</keyword>
<evidence type="ECO:0000259" key="3">
    <source>
        <dbReference type="Pfam" id="PF01557"/>
    </source>
</evidence>